<evidence type="ECO:0000313" key="2">
    <source>
        <dbReference type="Proteomes" id="UP000008394"/>
    </source>
</evidence>
<sequence>MAIGDVASVMLASCRAPLAMCSGTFVGAIAMEMTARQSQLFLLFKRR</sequence>
<reference evidence="1 2" key="1">
    <citation type="journal article" date="2011" name="J. Bacteriol.">
        <title>Genome Sequence of the Probiotic Strain Bifidobacterium animalis subsp. lactis CNCM I-2494.</title>
        <authorList>
            <person name="Chervaux C."/>
            <person name="Grimaldi C."/>
            <person name="Bolotin A."/>
            <person name="Quinquis B."/>
            <person name="Legrain-Raspaud S."/>
            <person name="van Hylckama Vlieg J.E."/>
            <person name="Denariaz G."/>
            <person name="Smokvina T."/>
        </authorList>
    </citation>
    <scope>NUCLEOTIDE SEQUENCE [LARGE SCALE GENOMIC DNA]</scope>
    <source>
        <strain evidence="1 2">CNCM I-2494</strain>
    </source>
</reference>
<evidence type="ECO:0000313" key="1">
    <source>
        <dbReference type="EMBL" id="AEK30169.1"/>
    </source>
</evidence>
<dbReference type="RefSeq" id="WP_004218098.1">
    <property type="nucleotide sequence ID" value="NC_017215.1"/>
</dbReference>
<dbReference type="GeneID" id="93025049"/>
<dbReference type="KEGG" id="bnm:BALAC2494_02020"/>
<protein>
    <submittedName>
        <fullName evidence="1">Uncharacterized protein</fullName>
    </submittedName>
</protein>
<gene>
    <name evidence="1" type="ORF">BALAC2494_02020</name>
</gene>
<dbReference type="EMBL" id="CP002915">
    <property type="protein sequence ID" value="AEK30169.1"/>
    <property type="molecule type" value="Genomic_DNA"/>
</dbReference>
<proteinExistence type="predicted"/>
<name>A0A806FJK7_BIFAN</name>
<dbReference type="AlphaFoldDB" id="A0A806FJK7"/>
<dbReference type="Proteomes" id="UP000008394">
    <property type="component" value="Chromosome"/>
</dbReference>
<organism evidence="1 2">
    <name type="scientific">Bifidobacterium animalis subsp. lactis CNCM I-2494</name>
    <dbReference type="NCBI Taxonomy" id="1042403"/>
    <lineage>
        <taxon>Bacteria</taxon>
        <taxon>Bacillati</taxon>
        <taxon>Actinomycetota</taxon>
        <taxon>Actinomycetes</taxon>
        <taxon>Bifidobacteriales</taxon>
        <taxon>Bifidobacteriaceae</taxon>
        <taxon>Bifidobacterium</taxon>
    </lineage>
</organism>
<accession>A0A806FJK7</accession>